<gene>
    <name evidence="1" type="ORF">KF707C_21820</name>
</gene>
<evidence type="ECO:0000313" key="1">
    <source>
        <dbReference type="EMBL" id="BAU73870.1"/>
    </source>
</evidence>
<dbReference type="EMBL" id="AP014862">
    <property type="protein sequence ID" value="BAU73870.1"/>
    <property type="molecule type" value="Genomic_DNA"/>
</dbReference>
<keyword evidence="2" id="KW-1185">Reference proteome</keyword>
<dbReference type="OrthoDB" id="9799347at2"/>
<reference evidence="2" key="1">
    <citation type="submission" date="2015-05" db="EMBL/GenBank/DDBJ databases">
        <title>Draft genome sequencing of a biphenyl-degrading bacterium, Pseudomonas balearica KF707 (=NBRC110670).</title>
        <authorList>
            <person name="Kimura N."/>
            <person name="Hirose J."/>
            <person name="Watanabe T."/>
            <person name="Suenaga H."/>
            <person name="Fujihara H."/>
            <person name="Noguchi M."/>
            <person name="Hashimoto M."/>
            <person name="Shimodaira J."/>
            <person name="Tsuchikane K."/>
            <person name="Hosoyama A."/>
            <person name="Yamazoe A."/>
            <person name="Fujita N."/>
            <person name="Furukawa K."/>
        </authorList>
    </citation>
    <scope>NUCLEOTIDE SEQUENCE [LARGE SCALE GENOMIC DNA]</scope>
    <source>
        <strain evidence="2">DSM 10086 / NBRC 110670 / KF707</strain>
    </source>
</reference>
<accession>L8MNM3</accession>
<dbReference type="KEGG" id="pfuw:KF707C_21820"/>
<dbReference type="InterPro" id="IPR036249">
    <property type="entry name" value="Thioredoxin-like_sf"/>
</dbReference>
<accession>A0A143SP54</accession>
<dbReference type="SUPFAM" id="SSF52833">
    <property type="entry name" value="Thioredoxin-like"/>
    <property type="match status" value="1"/>
</dbReference>
<organism evidence="1 2">
    <name type="scientific">Metapseudomonas furukawaii</name>
    <name type="common">Pseudomonas furukawaii</name>
    <dbReference type="NCBI Taxonomy" id="1149133"/>
    <lineage>
        <taxon>Bacteria</taxon>
        <taxon>Pseudomonadati</taxon>
        <taxon>Pseudomonadota</taxon>
        <taxon>Gammaproteobacteria</taxon>
        <taxon>Pseudomonadales</taxon>
        <taxon>Pseudomonadaceae</taxon>
        <taxon>Metapseudomonas</taxon>
    </lineage>
</organism>
<sequence>MVRDFYREIGIQHLQIYLDGQMLAIQSFSAFGLPATLLLDHQGREIGRKLGAAE</sequence>
<reference evidence="1 2" key="2">
    <citation type="journal article" date="2017" name="Int. J. Syst. Evol. Microbiol.">
        <title>Pseudomonas furukawaii sp. nov., a polychlorinated biphenyl-degrading bacterium isolated from biphenyl-contaminated soil in Japan.</title>
        <authorList>
            <person name="Kimura N."/>
            <person name="Watanabe T."/>
            <person name="Suenaga H."/>
            <person name="Fujihara H."/>
            <person name="Futagami T."/>
            <person name="Goto M."/>
            <person name="Hanada S."/>
            <person name="Hirose J."/>
        </authorList>
    </citation>
    <scope>NUCLEOTIDE SEQUENCE [LARGE SCALE GENOMIC DNA]</scope>
    <source>
        <strain evidence="2">DSM 10086 / NBRC 110670 / KF707</strain>
    </source>
</reference>
<dbReference type="RefSeq" id="WP_003449632.1">
    <property type="nucleotide sequence ID" value="NZ_AJMR01000080.1"/>
</dbReference>
<protein>
    <submittedName>
        <fullName evidence="1">Uncharacterized protein</fullName>
    </submittedName>
</protein>
<dbReference type="Proteomes" id="UP000218554">
    <property type="component" value="Chromosome"/>
</dbReference>
<proteinExistence type="predicted"/>
<name>L8MNM3_METFU</name>
<dbReference type="AlphaFoldDB" id="L8MNM3"/>
<evidence type="ECO:0000313" key="2">
    <source>
        <dbReference type="Proteomes" id="UP000218554"/>
    </source>
</evidence>